<dbReference type="Pfam" id="PF13302">
    <property type="entry name" value="Acetyltransf_3"/>
    <property type="match status" value="1"/>
</dbReference>
<dbReference type="InterPro" id="IPR051531">
    <property type="entry name" value="N-acetyltransferase"/>
</dbReference>
<organism evidence="2 3">
    <name type="scientific">Sclerotinia sclerotiorum (strain ATCC 18683 / 1980 / Ss-1)</name>
    <name type="common">White mold</name>
    <name type="synonym">Whetzelinia sclerotiorum</name>
    <dbReference type="NCBI Taxonomy" id="665079"/>
    <lineage>
        <taxon>Eukaryota</taxon>
        <taxon>Fungi</taxon>
        <taxon>Dikarya</taxon>
        <taxon>Ascomycota</taxon>
        <taxon>Pezizomycotina</taxon>
        <taxon>Leotiomycetes</taxon>
        <taxon>Helotiales</taxon>
        <taxon>Sclerotiniaceae</taxon>
        <taxon>Sclerotinia</taxon>
    </lineage>
</organism>
<dbReference type="VEuPathDB" id="FungiDB:sscle_08g063720"/>
<name>A0A1D9QA16_SCLS1</name>
<dbReference type="AlphaFoldDB" id="A0A1D9QA16"/>
<dbReference type="SUPFAM" id="SSF55729">
    <property type="entry name" value="Acyl-CoA N-acyltransferases (Nat)"/>
    <property type="match status" value="1"/>
</dbReference>
<dbReference type="EMBL" id="CP017821">
    <property type="protein sequence ID" value="APA11602.1"/>
    <property type="molecule type" value="Genomic_DNA"/>
</dbReference>
<sequence length="245" mass="28107">MECNNINTQFQSQTKTQIQIQKSAKNQSLQLVELSIKEHLDDFWEFWKEERGVVWSTKGTQETREEALKLMKFILPKTKDNPEGETEESVKFAIVLKVEGDGEGDGEGKPSKCVGMVGTNRHSPQGLELGYMVNPNYWGNGYATWGLTEFLRTFWGMEERSHIPHLVAKVDPRNKASERIAMKAGARKGELLEKYYSRRIDEGKKSDARCWYFDRPRSNTDEKGNMVQDGEQVYSNAEDDSILDI</sequence>
<dbReference type="Proteomes" id="UP000177798">
    <property type="component" value="Chromosome 8"/>
</dbReference>
<dbReference type="PANTHER" id="PTHR43792:SF1">
    <property type="entry name" value="N-ACETYLTRANSFERASE DOMAIN-CONTAINING PROTEIN"/>
    <property type="match status" value="1"/>
</dbReference>
<proteinExistence type="predicted"/>
<accession>A0A1D9QA16</accession>
<evidence type="ECO:0000313" key="3">
    <source>
        <dbReference type="Proteomes" id="UP000177798"/>
    </source>
</evidence>
<dbReference type="InterPro" id="IPR016181">
    <property type="entry name" value="Acyl_CoA_acyltransferase"/>
</dbReference>
<gene>
    <name evidence="2" type="ORF">sscle_08g063720</name>
</gene>
<evidence type="ECO:0000259" key="1">
    <source>
        <dbReference type="Pfam" id="PF13302"/>
    </source>
</evidence>
<dbReference type="Gene3D" id="3.40.630.30">
    <property type="match status" value="1"/>
</dbReference>
<dbReference type="InterPro" id="IPR000182">
    <property type="entry name" value="GNAT_dom"/>
</dbReference>
<dbReference type="GO" id="GO:0016747">
    <property type="term" value="F:acyltransferase activity, transferring groups other than amino-acyl groups"/>
    <property type="evidence" value="ECO:0007669"/>
    <property type="project" value="InterPro"/>
</dbReference>
<dbReference type="OrthoDB" id="4072826at2759"/>
<evidence type="ECO:0000313" key="2">
    <source>
        <dbReference type="EMBL" id="APA11602.1"/>
    </source>
</evidence>
<reference evidence="3" key="1">
    <citation type="journal article" date="2017" name="Genome Biol. Evol.">
        <title>The complete genome sequence of the phytopathogenic fungus Sclerotinia sclerotiorum reveals insights into the genome architecture of broad host range pathogens.</title>
        <authorList>
            <person name="Derbyshire M."/>
            <person name="Denton-Giles M."/>
            <person name="Hegedus D."/>
            <person name="Seifbarghy S."/>
            <person name="Rollins J."/>
            <person name="van Kan J."/>
            <person name="Seidl M.F."/>
            <person name="Faino L."/>
            <person name="Mbengue M."/>
            <person name="Navaud O."/>
            <person name="Raffaele S."/>
            <person name="Hammond-Kosack K."/>
            <person name="Heard S."/>
            <person name="Oliver R."/>
        </authorList>
    </citation>
    <scope>NUCLEOTIDE SEQUENCE [LARGE SCALE GENOMIC DNA]</scope>
    <source>
        <strain evidence="3">ATCC 18683 / 1980 / Ss-1</strain>
    </source>
</reference>
<protein>
    <recommendedName>
        <fullName evidence="1">N-acetyltransferase domain-containing protein</fullName>
    </recommendedName>
</protein>
<feature type="domain" description="N-acetyltransferase" evidence="1">
    <location>
        <begin position="31"/>
        <end position="187"/>
    </location>
</feature>
<dbReference type="PANTHER" id="PTHR43792">
    <property type="entry name" value="GNAT FAMILY, PUTATIVE (AFU_ORTHOLOGUE AFUA_3G00765)-RELATED-RELATED"/>
    <property type="match status" value="1"/>
</dbReference>